<dbReference type="SFLD" id="SFLDF00562">
    <property type="entry name" value="HemN-like__clustered_with_heat"/>
    <property type="match status" value="1"/>
</dbReference>
<dbReference type="GO" id="GO:0005737">
    <property type="term" value="C:cytoplasm"/>
    <property type="evidence" value="ECO:0007669"/>
    <property type="project" value="UniProtKB-SubCell"/>
</dbReference>
<evidence type="ECO:0000256" key="9">
    <source>
        <dbReference type="RuleBase" id="RU364116"/>
    </source>
</evidence>
<dbReference type="PANTHER" id="PTHR13932">
    <property type="entry name" value="COPROPORPHYRINIGEN III OXIDASE"/>
    <property type="match status" value="1"/>
</dbReference>
<dbReference type="GO" id="GO:0051539">
    <property type="term" value="F:4 iron, 4 sulfur cluster binding"/>
    <property type="evidence" value="ECO:0007669"/>
    <property type="project" value="UniProtKB-UniRule"/>
</dbReference>
<accession>A0A0G0V7R8</accession>
<dbReference type="InterPro" id="IPR034505">
    <property type="entry name" value="Coproporphyrinogen-III_oxidase"/>
</dbReference>
<sequence>MTNTIGVYIHIPFCMSKCPYCDFNSIALSNVPGDDYINSVLREMAFLVKDRHDLMHKGLETIYVGGGTPSLIHPENIERLITGIREIFPGSEKQEITMEINPGTVSQDRLDQYREAGINRLSIGVQSFSEKGLISLGRTHSVQEALSCIGYARNAGFDNLGIDLIFGTPTQSVAEWDSDLTTVVSLRPEHISTYNLAMEEGTPLFRFFKEGKLLLPSEEDVVTMYELTIDRLESSGYNHYEISNFSLKGLESRHNSRYWLGMEYIGLGAGAHSYFSAPGRGIRWWNERDPYRYMQNIKDDGQAVAGRERLTLEEALSEGLFLGLREMKGIDMERFKKRFNTELPDYWMKKIKVFKTEGFLEEKDNHLRLTRKGILLSNELITDLMLV</sequence>
<dbReference type="SFLD" id="SFLDF00288">
    <property type="entry name" value="HemN-like__clustered_with_nucl"/>
    <property type="match status" value="1"/>
</dbReference>
<comment type="similarity">
    <text evidence="1">Belongs to the anaerobic coproporphyrinogen-III oxidase family. HemW subfamily.</text>
</comment>
<dbReference type="SFLD" id="SFLDG01082">
    <property type="entry name" value="B12-binding_domain_containing"/>
    <property type="match status" value="1"/>
</dbReference>
<dbReference type="InterPro" id="IPR013785">
    <property type="entry name" value="Aldolase_TIM"/>
</dbReference>
<keyword evidence="6 9" id="KW-0408">Iron</keyword>
<evidence type="ECO:0000256" key="1">
    <source>
        <dbReference type="ARBA" id="ARBA00006100"/>
    </source>
</evidence>
<dbReference type="InterPro" id="IPR004559">
    <property type="entry name" value="HemW-like"/>
</dbReference>
<dbReference type="CDD" id="cd01335">
    <property type="entry name" value="Radical_SAM"/>
    <property type="match status" value="1"/>
</dbReference>
<dbReference type="NCBIfam" id="TIGR00539">
    <property type="entry name" value="hemN_rel"/>
    <property type="match status" value="1"/>
</dbReference>
<dbReference type="InterPro" id="IPR010723">
    <property type="entry name" value="HemN_C"/>
</dbReference>
<dbReference type="PROSITE" id="PS51918">
    <property type="entry name" value="RADICAL_SAM"/>
    <property type="match status" value="1"/>
</dbReference>
<evidence type="ECO:0000313" key="12">
    <source>
        <dbReference type="Proteomes" id="UP000034746"/>
    </source>
</evidence>
<proteinExistence type="inferred from homology"/>
<gene>
    <name evidence="11" type="ORF">UU48_C0044G0005</name>
</gene>
<evidence type="ECO:0000256" key="5">
    <source>
        <dbReference type="ARBA" id="ARBA00022723"/>
    </source>
</evidence>
<dbReference type="InterPro" id="IPR006638">
    <property type="entry name" value="Elp3/MiaA/NifB-like_rSAM"/>
</dbReference>
<dbReference type="InterPro" id="IPR007197">
    <property type="entry name" value="rSAM"/>
</dbReference>
<dbReference type="InterPro" id="IPR058240">
    <property type="entry name" value="rSAM_sf"/>
</dbReference>
<keyword evidence="9" id="KW-0963">Cytoplasm</keyword>
<dbReference type="Pfam" id="PF06969">
    <property type="entry name" value="HemN_C"/>
    <property type="match status" value="1"/>
</dbReference>
<feature type="domain" description="Radical SAM core" evidence="10">
    <location>
        <begin position="1"/>
        <end position="238"/>
    </location>
</feature>
<dbReference type="Gene3D" id="3.20.20.70">
    <property type="entry name" value="Aldolase class I"/>
    <property type="match status" value="1"/>
</dbReference>
<dbReference type="GO" id="GO:0006779">
    <property type="term" value="P:porphyrin-containing compound biosynthetic process"/>
    <property type="evidence" value="ECO:0007669"/>
    <property type="project" value="InterPro"/>
</dbReference>
<keyword evidence="9" id="KW-0004">4Fe-4S</keyword>
<keyword evidence="5 9" id="KW-0479">Metal-binding</keyword>
<comment type="caution">
    <text evidence="11">The sequence shown here is derived from an EMBL/GenBank/DDBJ whole genome shotgun (WGS) entry which is preliminary data.</text>
</comment>
<protein>
    <recommendedName>
        <fullName evidence="2 9">Heme chaperone HemW</fullName>
    </recommendedName>
</protein>
<dbReference type="GO" id="GO:0046872">
    <property type="term" value="F:metal ion binding"/>
    <property type="evidence" value="ECO:0007669"/>
    <property type="project" value="UniProtKB-UniRule"/>
</dbReference>
<comment type="subcellular location">
    <subcellularLocation>
        <location evidence="9">Cytoplasm</location>
    </subcellularLocation>
</comment>
<evidence type="ECO:0000313" key="11">
    <source>
        <dbReference type="EMBL" id="KKR95726.1"/>
    </source>
</evidence>
<keyword evidence="8 9" id="KW-0143">Chaperone</keyword>
<dbReference type="Pfam" id="PF04055">
    <property type="entry name" value="Radical_SAM"/>
    <property type="match status" value="1"/>
</dbReference>
<dbReference type="SMART" id="SM00729">
    <property type="entry name" value="Elp3"/>
    <property type="match status" value="1"/>
</dbReference>
<dbReference type="SFLD" id="SFLDS00029">
    <property type="entry name" value="Radical_SAM"/>
    <property type="match status" value="1"/>
</dbReference>
<evidence type="ECO:0000256" key="3">
    <source>
        <dbReference type="ARBA" id="ARBA00022617"/>
    </source>
</evidence>
<keyword evidence="7 9" id="KW-0411">Iron-sulfur</keyword>
<dbReference type="AlphaFoldDB" id="A0A0G0V7R8"/>
<organism evidence="11 12">
    <name type="scientific">Candidatus Uhrbacteria bacterium GW2011_GWF2_41_16</name>
    <dbReference type="NCBI Taxonomy" id="1618997"/>
    <lineage>
        <taxon>Bacteria</taxon>
        <taxon>Candidatus Uhriibacteriota</taxon>
    </lineage>
</organism>
<dbReference type="PATRIC" id="fig|1618997.3.peg.1309"/>
<dbReference type="GO" id="GO:0004109">
    <property type="term" value="F:coproporphyrinogen oxidase activity"/>
    <property type="evidence" value="ECO:0007669"/>
    <property type="project" value="InterPro"/>
</dbReference>
<dbReference type="SUPFAM" id="SSF102114">
    <property type="entry name" value="Radical SAM enzymes"/>
    <property type="match status" value="1"/>
</dbReference>
<evidence type="ECO:0000256" key="7">
    <source>
        <dbReference type="ARBA" id="ARBA00023014"/>
    </source>
</evidence>
<dbReference type="EMBL" id="LCAU01000044">
    <property type="protein sequence ID" value="KKR95726.1"/>
    <property type="molecule type" value="Genomic_DNA"/>
</dbReference>
<name>A0A0G0V7R8_9BACT</name>
<evidence type="ECO:0000259" key="10">
    <source>
        <dbReference type="PROSITE" id="PS51918"/>
    </source>
</evidence>
<evidence type="ECO:0000256" key="6">
    <source>
        <dbReference type="ARBA" id="ARBA00023004"/>
    </source>
</evidence>
<dbReference type="PANTHER" id="PTHR13932:SF5">
    <property type="entry name" value="RADICAL S-ADENOSYL METHIONINE DOMAIN-CONTAINING PROTEIN 1, MITOCHONDRIAL"/>
    <property type="match status" value="1"/>
</dbReference>
<dbReference type="Proteomes" id="UP000034746">
    <property type="component" value="Unassembled WGS sequence"/>
</dbReference>
<dbReference type="SFLD" id="SFLDG01065">
    <property type="entry name" value="anaerobic_coproporphyrinogen-I"/>
    <property type="match status" value="1"/>
</dbReference>
<reference evidence="11 12" key="1">
    <citation type="journal article" date="2015" name="Nature">
        <title>rRNA introns, odd ribosomes, and small enigmatic genomes across a large radiation of phyla.</title>
        <authorList>
            <person name="Brown C.T."/>
            <person name="Hug L.A."/>
            <person name="Thomas B.C."/>
            <person name="Sharon I."/>
            <person name="Castelle C.J."/>
            <person name="Singh A."/>
            <person name="Wilkins M.J."/>
            <person name="Williams K.H."/>
            <person name="Banfield J.F."/>
        </authorList>
    </citation>
    <scope>NUCLEOTIDE SEQUENCE [LARGE SCALE GENOMIC DNA]</scope>
</reference>
<evidence type="ECO:0000256" key="2">
    <source>
        <dbReference type="ARBA" id="ARBA00017228"/>
    </source>
</evidence>
<comment type="function">
    <text evidence="9">Probably acts as a heme chaperone, transferring heme to an unknown acceptor. Binds one molecule of heme per monomer, possibly covalently. Binds 1 [4Fe-4S] cluster. The cluster is coordinated with 3 cysteines and an exchangeable S-adenosyl-L-methionine.</text>
</comment>
<keyword evidence="3 9" id="KW-0349">Heme</keyword>
<evidence type="ECO:0000256" key="8">
    <source>
        <dbReference type="ARBA" id="ARBA00023186"/>
    </source>
</evidence>
<evidence type="ECO:0000256" key="4">
    <source>
        <dbReference type="ARBA" id="ARBA00022691"/>
    </source>
</evidence>
<keyword evidence="4 9" id="KW-0949">S-adenosyl-L-methionine</keyword>